<dbReference type="PANTHER" id="PTHR32026:SF23">
    <property type="entry name" value="METHYLTRANSFERASE-LIKE PROTEIN 24"/>
    <property type="match status" value="1"/>
</dbReference>
<dbReference type="Proteomes" id="UP001148018">
    <property type="component" value="Unassembled WGS sequence"/>
</dbReference>
<evidence type="ECO:0000313" key="4">
    <source>
        <dbReference type="Proteomes" id="UP001148018"/>
    </source>
</evidence>
<protein>
    <recommendedName>
        <fullName evidence="5">Methyltransferase domain-containing protein</fullName>
    </recommendedName>
</protein>
<accession>A0A9Q0IQ77</accession>
<evidence type="ECO:0008006" key="5">
    <source>
        <dbReference type="Google" id="ProtNLM"/>
    </source>
</evidence>
<reference evidence="3" key="1">
    <citation type="submission" date="2022-07" db="EMBL/GenBank/DDBJ databases">
        <title>Chromosome-level genome of Muraenolepis orangiensis.</title>
        <authorList>
            <person name="Kim J."/>
        </authorList>
    </citation>
    <scope>NUCLEOTIDE SEQUENCE</scope>
    <source>
        <strain evidence="3">KU_S4_2022</strain>
        <tissue evidence="3">Muscle</tissue>
    </source>
</reference>
<keyword evidence="2" id="KW-0472">Membrane</keyword>
<sequence length="338" mass="36292">MRAGVRGALPRVALLLTPPILVAIQLLSVLRLPQDHRDAGGGGGGGTAGEGGGIVYSVISIEPKRSARLEAAAPSSSSSAGTGARPAGGFLLQSWAAEESSLTAELDRVLAVITRPQVNCSQVLSPGESQASQASGSLDLPWLLMDEGDADFIKTVVGLGCQVHRFDPSHSNASGGHLDNSLASRHGDDSAGNVVSHHKMWLEWRSPRKRTPRGKRGTLSSVSRTLGDIMQALRHHTVDFLYANLLSAEWRIFQNWMEQGTLWSIHHLVATLHLQWAGFEVGGTNEEVVRYWFSILHGLKASGFQLVHSSPGEGHSILRQPITSAHSSYTLSWVNMAN</sequence>
<gene>
    <name evidence="3" type="ORF">NHX12_023656</name>
</gene>
<keyword evidence="4" id="KW-1185">Reference proteome</keyword>
<dbReference type="PANTHER" id="PTHR32026">
    <property type="entry name" value="METHYLTRANSFERASE-LIKE PROTEIN 24"/>
    <property type="match status" value="1"/>
</dbReference>
<dbReference type="InterPro" id="IPR026913">
    <property type="entry name" value="METTL24"/>
</dbReference>
<keyword evidence="2" id="KW-0812">Transmembrane</keyword>
<evidence type="ECO:0000256" key="2">
    <source>
        <dbReference type="SAM" id="Phobius"/>
    </source>
</evidence>
<name>A0A9Q0IQ77_9TELE</name>
<dbReference type="AlphaFoldDB" id="A0A9Q0IQ77"/>
<proteinExistence type="predicted"/>
<evidence type="ECO:0000256" key="1">
    <source>
        <dbReference type="SAM" id="MobiDB-lite"/>
    </source>
</evidence>
<dbReference type="EMBL" id="JANIIK010000039">
    <property type="protein sequence ID" value="KAJ3609132.1"/>
    <property type="molecule type" value="Genomic_DNA"/>
</dbReference>
<dbReference type="OrthoDB" id="10006218at2759"/>
<feature type="transmembrane region" description="Helical" evidence="2">
    <location>
        <begin position="12"/>
        <end position="30"/>
    </location>
</feature>
<comment type="caution">
    <text evidence="3">The sequence shown here is derived from an EMBL/GenBank/DDBJ whole genome shotgun (WGS) entry which is preliminary data.</text>
</comment>
<organism evidence="3 4">
    <name type="scientific">Muraenolepis orangiensis</name>
    <name type="common">Patagonian moray cod</name>
    <dbReference type="NCBI Taxonomy" id="630683"/>
    <lineage>
        <taxon>Eukaryota</taxon>
        <taxon>Metazoa</taxon>
        <taxon>Chordata</taxon>
        <taxon>Craniata</taxon>
        <taxon>Vertebrata</taxon>
        <taxon>Euteleostomi</taxon>
        <taxon>Actinopterygii</taxon>
        <taxon>Neopterygii</taxon>
        <taxon>Teleostei</taxon>
        <taxon>Neoteleostei</taxon>
        <taxon>Acanthomorphata</taxon>
        <taxon>Zeiogadaria</taxon>
        <taxon>Gadariae</taxon>
        <taxon>Gadiformes</taxon>
        <taxon>Muraenolepidoidei</taxon>
        <taxon>Muraenolepididae</taxon>
        <taxon>Muraenolepis</taxon>
    </lineage>
</organism>
<evidence type="ECO:0000313" key="3">
    <source>
        <dbReference type="EMBL" id="KAJ3609132.1"/>
    </source>
</evidence>
<keyword evidence="2" id="KW-1133">Transmembrane helix</keyword>
<feature type="region of interest" description="Disordered" evidence="1">
    <location>
        <begin position="170"/>
        <end position="189"/>
    </location>
</feature>